<comment type="caution">
    <text evidence="7">The sequence shown here is derived from an EMBL/GenBank/DDBJ whole genome shotgun (WGS) entry which is preliminary data.</text>
</comment>
<sequence length="244" mass="26192">MKRKIICLFIGALLIATAAGCGLKEKTAEENQKETGSTQGEESQEGTGSIQEEENQEENAAVQEADDGQAESAGDEALLSGKHYVNINIKDKGTIKVELDADAAPITVTNFVKLVKEGFYDGLTFHRIIKDFMMQGGDPTGTGMGSSDKTIVGEFASNGVENPISHTRGTISMARSSLPDSASCQFFIMHQDGTSLDGDYAAFGHVTEGMEIVDDICENTTGQDRNGVVPEENRPVIESIEYVE</sequence>
<dbReference type="PRINTS" id="PR00153">
    <property type="entry name" value="CSAPPISMRASE"/>
</dbReference>
<dbReference type="InterPro" id="IPR029000">
    <property type="entry name" value="Cyclophilin-like_dom_sf"/>
</dbReference>
<evidence type="ECO:0000256" key="3">
    <source>
        <dbReference type="ARBA" id="ARBA00023235"/>
    </source>
</evidence>
<accession>A0A9X5GTA3</accession>
<evidence type="ECO:0000256" key="1">
    <source>
        <dbReference type="ARBA" id="ARBA00002388"/>
    </source>
</evidence>
<dbReference type="AlphaFoldDB" id="A0A9X5GTA3"/>
<feature type="domain" description="PPIase cyclophilin-type" evidence="6">
    <location>
        <begin position="85"/>
        <end position="235"/>
    </location>
</feature>
<comment type="similarity">
    <text evidence="4">Belongs to the cyclophilin-type PPIase family.</text>
</comment>
<dbReference type="EMBL" id="QZDT01000027">
    <property type="protein sequence ID" value="NBJ93984.1"/>
    <property type="molecule type" value="Genomic_DNA"/>
</dbReference>
<dbReference type="OrthoDB" id="9807797at2"/>
<dbReference type="Pfam" id="PF00160">
    <property type="entry name" value="Pro_isomerase"/>
    <property type="match status" value="1"/>
</dbReference>
<dbReference type="InterPro" id="IPR020892">
    <property type="entry name" value="Cyclophilin-type_PPIase_CS"/>
</dbReference>
<dbReference type="PANTHER" id="PTHR45625">
    <property type="entry name" value="PEPTIDYL-PROLYL CIS-TRANS ISOMERASE-RELATED"/>
    <property type="match status" value="1"/>
</dbReference>
<gene>
    <name evidence="7" type="ORF">D5281_15660</name>
</gene>
<keyword evidence="8" id="KW-1185">Reference proteome</keyword>
<comment type="function">
    <text evidence="1 4">PPIases accelerate the folding of proteins. It catalyzes the cis-trans isomerization of proline imidic peptide bonds in oligopeptides.</text>
</comment>
<evidence type="ECO:0000256" key="4">
    <source>
        <dbReference type="RuleBase" id="RU363019"/>
    </source>
</evidence>
<dbReference type="PANTHER" id="PTHR45625:SF4">
    <property type="entry name" value="PEPTIDYLPROLYL ISOMERASE DOMAIN AND WD REPEAT-CONTAINING PROTEIN 1"/>
    <property type="match status" value="1"/>
</dbReference>
<dbReference type="SUPFAM" id="SSF50891">
    <property type="entry name" value="Cyclophilin-like"/>
    <property type="match status" value="1"/>
</dbReference>
<evidence type="ECO:0000259" key="6">
    <source>
        <dbReference type="PROSITE" id="PS50072"/>
    </source>
</evidence>
<dbReference type="PROSITE" id="PS00170">
    <property type="entry name" value="CSA_PPIASE_1"/>
    <property type="match status" value="1"/>
</dbReference>
<feature type="region of interest" description="Disordered" evidence="5">
    <location>
        <begin position="26"/>
        <end position="74"/>
    </location>
</feature>
<reference evidence="7" key="1">
    <citation type="submission" date="2018-09" db="EMBL/GenBank/DDBJ databases">
        <title>Murine metabolic-syndrome-specific gut microbial biobank.</title>
        <authorList>
            <person name="Liu C."/>
        </authorList>
    </citation>
    <scope>NUCLEOTIDE SEQUENCE</scope>
    <source>
        <strain evidence="7">D42-62</strain>
    </source>
</reference>
<evidence type="ECO:0000256" key="5">
    <source>
        <dbReference type="SAM" id="MobiDB-lite"/>
    </source>
</evidence>
<organism evidence="7 8">
    <name type="scientific">Parablautia muri</name>
    <dbReference type="NCBI Taxonomy" id="2320879"/>
    <lineage>
        <taxon>Bacteria</taxon>
        <taxon>Bacillati</taxon>
        <taxon>Bacillota</taxon>
        <taxon>Clostridia</taxon>
        <taxon>Lachnospirales</taxon>
        <taxon>Lachnospiraceae</taxon>
        <taxon>Parablautia</taxon>
    </lineage>
</organism>
<evidence type="ECO:0000256" key="2">
    <source>
        <dbReference type="ARBA" id="ARBA00023110"/>
    </source>
</evidence>
<evidence type="ECO:0000313" key="7">
    <source>
        <dbReference type="EMBL" id="NBJ93984.1"/>
    </source>
</evidence>
<keyword evidence="3 4" id="KW-0413">Isomerase</keyword>
<dbReference type="GO" id="GO:0003755">
    <property type="term" value="F:peptidyl-prolyl cis-trans isomerase activity"/>
    <property type="evidence" value="ECO:0007669"/>
    <property type="project" value="UniProtKB-UniRule"/>
</dbReference>
<dbReference type="GO" id="GO:0006457">
    <property type="term" value="P:protein folding"/>
    <property type="evidence" value="ECO:0007669"/>
    <property type="project" value="InterPro"/>
</dbReference>
<protein>
    <recommendedName>
        <fullName evidence="4">Peptidyl-prolyl cis-trans isomerase</fullName>
        <shortName evidence="4">PPIase</shortName>
        <ecNumber evidence="4">5.2.1.8</ecNumber>
    </recommendedName>
</protein>
<dbReference type="Gene3D" id="2.40.100.10">
    <property type="entry name" value="Cyclophilin-like"/>
    <property type="match status" value="1"/>
</dbReference>
<feature type="chain" id="PRO_5041014032" description="Peptidyl-prolyl cis-trans isomerase" evidence="4">
    <location>
        <begin position="19"/>
        <end position="244"/>
    </location>
</feature>
<evidence type="ECO:0000313" key="8">
    <source>
        <dbReference type="Proteomes" id="UP001154420"/>
    </source>
</evidence>
<name>A0A9X5GTA3_9FIRM</name>
<dbReference type="InterPro" id="IPR002130">
    <property type="entry name" value="Cyclophilin-type_PPIase_dom"/>
</dbReference>
<dbReference type="CDD" id="cd00317">
    <property type="entry name" value="cyclophilin"/>
    <property type="match status" value="1"/>
</dbReference>
<dbReference type="Proteomes" id="UP001154420">
    <property type="component" value="Unassembled WGS sequence"/>
</dbReference>
<proteinExistence type="inferred from homology"/>
<dbReference type="EC" id="5.2.1.8" evidence="4"/>
<feature type="signal peptide" evidence="4">
    <location>
        <begin position="1"/>
        <end position="18"/>
    </location>
</feature>
<comment type="catalytic activity">
    <reaction evidence="4">
        <text>[protein]-peptidylproline (omega=180) = [protein]-peptidylproline (omega=0)</text>
        <dbReference type="Rhea" id="RHEA:16237"/>
        <dbReference type="Rhea" id="RHEA-COMP:10747"/>
        <dbReference type="Rhea" id="RHEA-COMP:10748"/>
        <dbReference type="ChEBI" id="CHEBI:83833"/>
        <dbReference type="ChEBI" id="CHEBI:83834"/>
        <dbReference type="EC" id="5.2.1.8"/>
    </reaction>
</comment>
<feature type="compositionally biased region" description="Polar residues" evidence="5">
    <location>
        <begin position="34"/>
        <end position="50"/>
    </location>
</feature>
<dbReference type="InterPro" id="IPR044666">
    <property type="entry name" value="Cyclophilin_A-like"/>
</dbReference>
<keyword evidence="2 4" id="KW-0697">Rotamase</keyword>
<dbReference type="PROSITE" id="PS50072">
    <property type="entry name" value="CSA_PPIASE_2"/>
    <property type="match status" value="1"/>
</dbReference>
<keyword evidence="4" id="KW-0732">Signal</keyword>
<dbReference type="PROSITE" id="PS51257">
    <property type="entry name" value="PROKAR_LIPOPROTEIN"/>
    <property type="match status" value="1"/>
</dbReference>